<comment type="caution">
    <text evidence="7">The sequence shown here is derived from an EMBL/GenBank/DDBJ whole genome shotgun (WGS) entry which is preliminary data.</text>
</comment>
<keyword evidence="3 6" id="KW-0812">Transmembrane</keyword>
<evidence type="ECO:0000256" key="4">
    <source>
        <dbReference type="ARBA" id="ARBA00022989"/>
    </source>
</evidence>
<feature type="transmembrane region" description="Helical" evidence="6">
    <location>
        <begin position="312"/>
        <end position="334"/>
    </location>
</feature>
<feature type="transmembrane region" description="Helical" evidence="6">
    <location>
        <begin position="93"/>
        <end position="117"/>
    </location>
</feature>
<dbReference type="InterPro" id="IPR011701">
    <property type="entry name" value="MFS"/>
</dbReference>
<feature type="transmembrane region" description="Helical" evidence="6">
    <location>
        <begin position="375"/>
        <end position="396"/>
    </location>
</feature>
<dbReference type="PANTHER" id="PTHR23513:SF11">
    <property type="entry name" value="STAPHYLOFERRIN A TRANSPORTER"/>
    <property type="match status" value="1"/>
</dbReference>
<keyword evidence="8" id="KW-1185">Reference proteome</keyword>
<feature type="transmembrane region" description="Helical" evidence="6">
    <location>
        <begin position="289"/>
        <end position="306"/>
    </location>
</feature>
<accession>A0A2T0KGT5</accession>
<dbReference type="EMBL" id="PVMZ01000004">
    <property type="protein sequence ID" value="PRX22655.1"/>
    <property type="molecule type" value="Genomic_DNA"/>
</dbReference>
<dbReference type="GO" id="GO:0005886">
    <property type="term" value="C:plasma membrane"/>
    <property type="evidence" value="ECO:0007669"/>
    <property type="project" value="UniProtKB-SubCell"/>
</dbReference>
<evidence type="ECO:0000256" key="1">
    <source>
        <dbReference type="ARBA" id="ARBA00004651"/>
    </source>
</evidence>
<dbReference type="PANTHER" id="PTHR23513">
    <property type="entry name" value="INTEGRAL MEMBRANE EFFLUX PROTEIN-RELATED"/>
    <property type="match status" value="1"/>
</dbReference>
<evidence type="ECO:0000313" key="7">
    <source>
        <dbReference type="EMBL" id="PRX22655.1"/>
    </source>
</evidence>
<dbReference type="Pfam" id="PF07690">
    <property type="entry name" value="MFS_1"/>
    <property type="match status" value="1"/>
</dbReference>
<gene>
    <name evidence="7" type="ORF">CLV67_104183</name>
</gene>
<dbReference type="AlphaFoldDB" id="A0A2T0KGT5"/>
<feature type="transmembrane region" description="Helical" evidence="6">
    <location>
        <begin position="228"/>
        <end position="250"/>
    </location>
</feature>
<keyword evidence="2" id="KW-1003">Cell membrane</keyword>
<proteinExistence type="predicted"/>
<feature type="transmembrane region" description="Helical" evidence="6">
    <location>
        <begin position="20"/>
        <end position="43"/>
    </location>
</feature>
<evidence type="ECO:0000256" key="5">
    <source>
        <dbReference type="ARBA" id="ARBA00023136"/>
    </source>
</evidence>
<dbReference type="GO" id="GO:0022857">
    <property type="term" value="F:transmembrane transporter activity"/>
    <property type="evidence" value="ECO:0007669"/>
    <property type="project" value="InterPro"/>
</dbReference>
<dbReference type="Gene3D" id="1.20.1250.20">
    <property type="entry name" value="MFS general substrate transporter like domains"/>
    <property type="match status" value="1"/>
</dbReference>
<organism evidence="7 8">
    <name type="scientific">Actinoplanes italicus</name>
    <dbReference type="NCBI Taxonomy" id="113567"/>
    <lineage>
        <taxon>Bacteria</taxon>
        <taxon>Bacillati</taxon>
        <taxon>Actinomycetota</taxon>
        <taxon>Actinomycetes</taxon>
        <taxon>Micromonosporales</taxon>
        <taxon>Micromonosporaceae</taxon>
        <taxon>Actinoplanes</taxon>
    </lineage>
</organism>
<keyword evidence="4 6" id="KW-1133">Transmembrane helix</keyword>
<evidence type="ECO:0000256" key="2">
    <source>
        <dbReference type="ARBA" id="ARBA00022475"/>
    </source>
</evidence>
<protein>
    <submittedName>
        <fullName evidence="7">MFS transporter</fullName>
    </submittedName>
</protein>
<sequence length="409" mass="42121">MSEQPASYRDVFAVREYRHLFAANLLSLIGDQLTAVALSFLVYARSGSPLLAALTFAGSYATWVIGGPLLSVFADRLPRRRVLLVGDLARAAIVLLMLIPGIGVWTLVAMAFVANLFRPPFQSARASLMPDILHGDRYTVANGLDNIVAEITQVAGFALGGLLVAAGSAQTVLAADAATFLLSAALIATGLRGSAAATRATAQPSGSWWAETTAGARVVFADRTLRSYLLLFWLSCLVYAAEGVAAPLAAEYGAGAWTGGLLLAAMPAGVAVGGVLLTRVCAPRLRQRIMLPLALLSCAVLLPIAARPPLAVVLTLFFVSGLAGSFSIPLNALFGRAVPAAYRARAFGVAMSGLCAVQGLAMFAAGAAAEWLRPTLVVGGAGLAATVAVGVVAASWPRVTEPVPVPVAA</sequence>
<dbReference type="Proteomes" id="UP000239415">
    <property type="component" value="Unassembled WGS sequence"/>
</dbReference>
<evidence type="ECO:0000256" key="3">
    <source>
        <dbReference type="ARBA" id="ARBA00022692"/>
    </source>
</evidence>
<evidence type="ECO:0000313" key="8">
    <source>
        <dbReference type="Proteomes" id="UP000239415"/>
    </source>
</evidence>
<dbReference type="InterPro" id="IPR036259">
    <property type="entry name" value="MFS_trans_sf"/>
</dbReference>
<name>A0A2T0KGT5_9ACTN</name>
<comment type="subcellular location">
    <subcellularLocation>
        <location evidence="1">Cell membrane</location>
        <topology evidence="1">Multi-pass membrane protein</topology>
    </subcellularLocation>
</comment>
<keyword evidence="5 6" id="KW-0472">Membrane</keyword>
<feature type="transmembrane region" description="Helical" evidence="6">
    <location>
        <begin position="50"/>
        <end position="73"/>
    </location>
</feature>
<feature type="transmembrane region" description="Helical" evidence="6">
    <location>
        <begin position="346"/>
        <end position="369"/>
    </location>
</feature>
<dbReference type="CDD" id="cd06173">
    <property type="entry name" value="MFS_MefA_like"/>
    <property type="match status" value="1"/>
</dbReference>
<dbReference type="OrthoDB" id="3227279at2"/>
<reference evidence="7 8" key="1">
    <citation type="submission" date="2018-03" db="EMBL/GenBank/DDBJ databases">
        <title>Genomic Encyclopedia of Archaeal and Bacterial Type Strains, Phase II (KMG-II): from individual species to whole genera.</title>
        <authorList>
            <person name="Goeker M."/>
        </authorList>
    </citation>
    <scope>NUCLEOTIDE SEQUENCE [LARGE SCALE GENOMIC DNA]</scope>
    <source>
        <strain evidence="7 8">DSM 43146</strain>
    </source>
</reference>
<evidence type="ECO:0000256" key="6">
    <source>
        <dbReference type="SAM" id="Phobius"/>
    </source>
</evidence>
<dbReference type="SUPFAM" id="SSF103473">
    <property type="entry name" value="MFS general substrate transporter"/>
    <property type="match status" value="1"/>
</dbReference>
<dbReference type="RefSeq" id="WP_106317496.1">
    <property type="nucleotide sequence ID" value="NZ_BOMO01000020.1"/>
</dbReference>
<feature type="transmembrane region" description="Helical" evidence="6">
    <location>
        <begin position="256"/>
        <end position="277"/>
    </location>
</feature>